<accession>A0ABV9U977</accession>
<evidence type="ECO:0000256" key="1">
    <source>
        <dbReference type="SAM" id="SignalP"/>
    </source>
</evidence>
<dbReference type="Proteomes" id="UP001595872">
    <property type="component" value="Unassembled WGS sequence"/>
</dbReference>
<evidence type="ECO:0000313" key="3">
    <source>
        <dbReference type="Proteomes" id="UP001595872"/>
    </source>
</evidence>
<protein>
    <recommendedName>
        <fullName evidence="4">Lipoprotein</fullName>
    </recommendedName>
</protein>
<reference evidence="3" key="1">
    <citation type="journal article" date="2019" name="Int. J. Syst. Evol. Microbiol.">
        <title>The Global Catalogue of Microorganisms (GCM) 10K type strain sequencing project: providing services to taxonomists for standard genome sequencing and annotation.</title>
        <authorList>
            <consortium name="The Broad Institute Genomics Platform"/>
            <consortium name="The Broad Institute Genome Sequencing Center for Infectious Disease"/>
            <person name="Wu L."/>
            <person name="Ma J."/>
        </authorList>
    </citation>
    <scope>NUCLEOTIDE SEQUENCE [LARGE SCALE GENOMIC DNA]</scope>
    <source>
        <strain evidence="3">KLKA75</strain>
    </source>
</reference>
<evidence type="ECO:0000313" key="2">
    <source>
        <dbReference type="EMBL" id="MFC4912386.1"/>
    </source>
</evidence>
<proteinExistence type="predicted"/>
<keyword evidence="3" id="KW-1185">Reference proteome</keyword>
<organism evidence="2 3">
    <name type="scientific">Actinomadura gamaensis</name>
    <dbReference type="NCBI Taxonomy" id="1763541"/>
    <lineage>
        <taxon>Bacteria</taxon>
        <taxon>Bacillati</taxon>
        <taxon>Actinomycetota</taxon>
        <taxon>Actinomycetes</taxon>
        <taxon>Streptosporangiales</taxon>
        <taxon>Thermomonosporaceae</taxon>
        <taxon>Actinomadura</taxon>
    </lineage>
</organism>
<dbReference type="RefSeq" id="WP_378262243.1">
    <property type="nucleotide sequence ID" value="NZ_JBHSIT010000012.1"/>
</dbReference>
<sequence length="372" mass="39338">MRCLRSIAATTAAASLLAACSTDHHPARFEPTPRPGRPGEAVVIAGEYRVNRDPKDGEFAVRSSAYSDGGLAVTAAGRPYFEVAFGEQGRIARIERDGRLTLLSLGELPDQLAADTGALWLLRSVGGLSLVRASLSDLTQTVYARWRSQGKPDLMKVTNHDGRPFGAAEQAALSRDWLGSKLVLRGDGVPILVNQKGALFEARGGGELRAWNSGDYVMALRAVTPTGGDFTVTAAGSDGRGGLVVVGRTGLIRVPREAPASAVPFPESARSQPPWTAVTSMQDGSLLLLGGVDASHRTPRPVLVRSDGSLLLLNWGGPKWCDQFDGTSAAVASAVPGGVGRLPNGDLVLSDKNCGRVYEFRPPSNMDGRPYR</sequence>
<feature type="chain" id="PRO_5046163740" description="Lipoprotein" evidence="1">
    <location>
        <begin position="19"/>
        <end position="372"/>
    </location>
</feature>
<comment type="caution">
    <text evidence="2">The sequence shown here is derived from an EMBL/GenBank/DDBJ whole genome shotgun (WGS) entry which is preliminary data.</text>
</comment>
<dbReference type="PROSITE" id="PS51257">
    <property type="entry name" value="PROKAR_LIPOPROTEIN"/>
    <property type="match status" value="1"/>
</dbReference>
<keyword evidence="1" id="KW-0732">Signal</keyword>
<name>A0ABV9U977_9ACTN</name>
<gene>
    <name evidence="2" type="ORF">ACFPCY_34150</name>
</gene>
<evidence type="ECO:0008006" key="4">
    <source>
        <dbReference type="Google" id="ProtNLM"/>
    </source>
</evidence>
<feature type="signal peptide" evidence="1">
    <location>
        <begin position="1"/>
        <end position="18"/>
    </location>
</feature>
<dbReference type="EMBL" id="JBHSIT010000012">
    <property type="protein sequence ID" value="MFC4912386.1"/>
    <property type="molecule type" value="Genomic_DNA"/>
</dbReference>